<evidence type="ECO:0000313" key="2">
    <source>
        <dbReference type="Proteomes" id="UP000282674"/>
    </source>
</evidence>
<proteinExistence type="predicted"/>
<gene>
    <name evidence="1" type="ORF">EBO15_01550</name>
</gene>
<evidence type="ECO:0000313" key="1">
    <source>
        <dbReference type="EMBL" id="RMI47614.1"/>
    </source>
</evidence>
<sequence length="66" mass="7124">MGFEGGAFAVPVSGSPMVASGVWEVYCNLGDYIELDLWYSSEPASNLSWSTTAGTQSRIELTWMGI</sequence>
<organism evidence="1 2">
    <name type="scientific">Actinomadura harenae</name>
    <dbReference type="NCBI Taxonomy" id="2483351"/>
    <lineage>
        <taxon>Bacteria</taxon>
        <taxon>Bacillati</taxon>
        <taxon>Actinomycetota</taxon>
        <taxon>Actinomycetes</taxon>
        <taxon>Streptosporangiales</taxon>
        <taxon>Thermomonosporaceae</taxon>
        <taxon>Actinomadura</taxon>
    </lineage>
</organism>
<dbReference type="EMBL" id="RFFG01000002">
    <property type="protein sequence ID" value="RMI47614.1"/>
    <property type="molecule type" value="Genomic_DNA"/>
</dbReference>
<name>A0A3M2MD22_9ACTN</name>
<protein>
    <submittedName>
        <fullName evidence="1">Uncharacterized protein</fullName>
    </submittedName>
</protein>
<dbReference type="Proteomes" id="UP000282674">
    <property type="component" value="Unassembled WGS sequence"/>
</dbReference>
<reference evidence="1 2" key="1">
    <citation type="submission" date="2018-10" db="EMBL/GenBank/DDBJ databases">
        <title>Isolation from soil.</title>
        <authorList>
            <person name="Hu J."/>
        </authorList>
    </citation>
    <scope>NUCLEOTIDE SEQUENCE [LARGE SCALE GENOMIC DNA]</scope>
    <source>
        <strain evidence="1 2">NEAU-Ht49</strain>
    </source>
</reference>
<comment type="caution">
    <text evidence="1">The sequence shown here is derived from an EMBL/GenBank/DDBJ whole genome shotgun (WGS) entry which is preliminary data.</text>
</comment>
<dbReference type="AlphaFoldDB" id="A0A3M2MD22"/>
<accession>A0A3M2MD22</accession>
<keyword evidence="2" id="KW-1185">Reference proteome</keyword>